<feature type="region of interest" description="Disordered" evidence="4">
    <location>
        <begin position="44"/>
        <end position="67"/>
    </location>
</feature>
<dbReference type="PANTHER" id="PTHR36150">
    <property type="entry name" value="DNA GYRASE INHIBITOR YACG"/>
    <property type="match status" value="1"/>
</dbReference>
<dbReference type="InterPro" id="IPR013088">
    <property type="entry name" value="Znf_NHR/GATA"/>
</dbReference>
<dbReference type="InterPro" id="IPR005584">
    <property type="entry name" value="DNA_gyrase_inhibitor_YacG"/>
</dbReference>
<feature type="binding site" evidence="3">
    <location>
        <position position="30"/>
    </location>
    <ligand>
        <name>Zn(2+)</name>
        <dbReference type="ChEBI" id="CHEBI:29105"/>
    </ligand>
</feature>
<dbReference type="Pfam" id="PF03884">
    <property type="entry name" value="YacG"/>
    <property type="match status" value="1"/>
</dbReference>
<dbReference type="Proteomes" id="UP000199527">
    <property type="component" value="Unassembled WGS sequence"/>
</dbReference>
<keyword evidence="2 3" id="KW-0862">Zinc</keyword>
<name>A0A1G8KGQ5_9GAMM</name>
<feature type="compositionally biased region" description="Acidic residues" evidence="4">
    <location>
        <begin position="50"/>
        <end position="60"/>
    </location>
</feature>
<reference evidence="6" key="1">
    <citation type="submission" date="2016-10" db="EMBL/GenBank/DDBJ databases">
        <authorList>
            <person name="Varghese N."/>
            <person name="Submissions S."/>
        </authorList>
    </citation>
    <scope>NUCLEOTIDE SEQUENCE [LARGE SCALE GENOMIC DNA]</scope>
    <source>
        <strain evidence="6">DSM 23317</strain>
    </source>
</reference>
<keyword evidence="6" id="KW-1185">Reference proteome</keyword>
<proteinExistence type="inferred from homology"/>
<dbReference type="PANTHER" id="PTHR36150:SF1">
    <property type="entry name" value="DNA GYRASE INHIBITOR YACG"/>
    <property type="match status" value="1"/>
</dbReference>
<comment type="cofactor">
    <cofactor evidence="3">
        <name>Zn(2+)</name>
        <dbReference type="ChEBI" id="CHEBI:29105"/>
    </cofactor>
    <text evidence="3">Binds 1 zinc ion.</text>
</comment>
<dbReference type="RefSeq" id="WP_090361029.1">
    <property type="nucleotide sequence ID" value="NZ_FNEM01000001.1"/>
</dbReference>
<dbReference type="OrthoDB" id="9809663at2"/>
<dbReference type="HAMAP" id="MF_00649">
    <property type="entry name" value="DNA_gyrase_inhibitor_YacG"/>
    <property type="match status" value="1"/>
</dbReference>
<dbReference type="Gene3D" id="3.30.50.10">
    <property type="entry name" value="Erythroid Transcription Factor GATA-1, subunit A"/>
    <property type="match status" value="1"/>
</dbReference>
<feature type="binding site" evidence="3">
    <location>
        <position position="10"/>
    </location>
    <ligand>
        <name>Zn(2+)</name>
        <dbReference type="ChEBI" id="CHEBI:29105"/>
    </ligand>
</feature>
<evidence type="ECO:0000313" key="5">
    <source>
        <dbReference type="EMBL" id="SDI42594.1"/>
    </source>
</evidence>
<dbReference type="GO" id="GO:0008657">
    <property type="term" value="F:DNA topoisomerase type II (double strand cut, ATP-hydrolyzing) inhibitor activity"/>
    <property type="evidence" value="ECO:0007669"/>
    <property type="project" value="UniProtKB-UniRule"/>
</dbReference>
<evidence type="ECO:0000313" key="6">
    <source>
        <dbReference type="Proteomes" id="UP000199527"/>
    </source>
</evidence>
<comment type="similarity">
    <text evidence="3">Belongs to the DNA gyrase inhibitor YacG family.</text>
</comment>
<feature type="binding site" evidence="3">
    <location>
        <position position="26"/>
    </location>
    <ligand>
        <name>Zn(2+)</name>
        <dbReference type="ChEBI" id="CHEBI:29105"/>
    </ligand>
</feature>
<evidence type="ECO:0000256" key="1">
    <source>
        <dbReference type="ARBA" id="ARBA00022723"/>
    </source>
</evidence>
<organism evidence="5 6">
    <name type="scientific">Ferrimonas sediminum</name>
    <dbReference type="NCBI Taxonomy" id="718193"/>
    <lineage>
        <taxon>Bacteria</taxon>
        <taxon>Pseudomonadati</taxon>
        <taxon>Pseudomonadota</taxon>
        <taxon>Gammaproteobacteria</taxon>
        <taxon>Alteromonadales</taxon>
        <taxon>Ferrimonadaceae</taxon>
        <taxon>Ferrimonas</taxon>
    </lineage>
</organism>
<comment type="function">
    <text evidence="3">Inhibits all the catalytic activities of DNA gyrase by preventing its interaction with DNA. Acts by binding directly to the C-terminal domain of GyrB, which probably disrupts DNA binding by the gyrase.</text>
</comment>
<comment type="subunit">
    <text evidence="3">Interacts with GyrB.</text>
</comment>
<feature type="binding site" evidence="3">
    <location>
        <position position="7"/>
    </location>
    <ligand>
        <name>Zn(2+)</name>
        <dbReference type="ChEBI" id="CHEBI:29105"/>
    </ligand>
</feature>
<dbReference type="NCBIfam" id="NF001638">
    <property type="entry name" value="PRK00418.1"/>
    <property type="match status" value="1"/>
</dbReference>
<accession>A0A1G8KGQ5</accession>
<sequence>MTLEVQCPTCSAKVTWDNEHPFKPFCSERCKLIDLGDWADEKHAIPADPELPDDLGYDEGDFFKQPD</sequence>
<dbReference type="SUPFAM" id="SSF57716">
    <property type="entry name" value="Glucocorticoid receptor-like (DNA-binding domain)"/>
    <property type="match status" value="1"/>
</dbReference>
<evidence type="ECO:0000256" key="3">
    <source>
        <dbReference type="HAMAP-Rule" id="MF_00649"/>
    </source>
</evidence>
<protein>
    <recommendedName>
        <fullName evidence="3">DNA gyrase inhibitor YacG</fullName>
    </recommendedName>
</protein>
<gene>
    <name evidence="3" type="primary">yacG</name>
    <name evidence="5" type="ORF">SAMN04488540_101368</name>
</gene>
<dbReference type="GO" id="GO:0008270">
    <property type="term" value="F:zinc ion binding"/>
    <property type="evidence" value="ECO:0007669"/>
    <property type="project" value="UniProtKB-UniRule"/>
</dbReference>
<dbReference type="AlphaFoldDB" id="A0A1G8KGQ5"/>
<dbReference type="GO" id="GO:0006355">
    <property type="term" value="P:regulation of DNA-templated transcription"/>
    <property type="evidence" value="ECO:0007669"/>
    <property type="project" value="InterPro"/>
</dbReference>
<keyword evidence="1 3" id="KW-0479">Metal-binding</keyword>
<dbReference type="EMBL" id="FNEM01000001">
    <property type="protein sequence ID" value="SDI42594.1"/>
    <property type="molecule type" value="Genomic_DNA"/>
</dbReference>
<evidence type="ECO:0000256" key="4">
    <source>
        <dbReference type="SAM" id="MobiDB-lite"/>
    </source>
</evidence>
<evidence type="ECO:0000256" key="2">
    <source>
        <dbReference type="ARBA" id="ARBA00022833"/>
    </source>
</evidence>